<protein>
    <submittedName>
        <fullName evidence="2 4">Uncharacterized protein</fullName>
    </submittedName>
</protein>
<evidence type="ECO:0000256" key="1">
    <source>
        <dbReference type="SAM" id="MobiDB-lite"/>
    </source>
</evidence>
<evidence type="ECO:0000313" key="4">
    <source>
        <dbReference type="WBParaSite" id="SBAD_0001272601-mRNA-1"/>
    </source>
</evidence>
<sequence length="257" mass="27857">MVEKRQRTSSPEQVTTSDQGTSTSRLSTFHAVQQMEDSSIGLQSSHLEVWEEEPVVMESVGRYSDGEESIVPNLPPFSCLAESADTEVATERVSQSSATVVAEGVRTGSSAIPELQREQESASSSTAAEPNAAAGDQPQPLGDQPQPSGQSLESEESEGEENQLPDVEESSEALPVEPEASEDSNERQPSTSDLASVRVRRPIVWQANDDGTGRSDVVQSSSPIRGRIGRLQLGRRSRPPISSLRRRGIFRALHRHL</sequence>
<name>A0A183J8X2_9BILA</name>
<dbReference type="AlphaFoldDB" id="A0A183J8X2"/>
<dbReference type="WBParaSite" id="SBAD_0001272601-mRNA-1">
    <property type="protein sequence ID" value="SBAD_0001272601-mRNA-1"/>
    <property type="gene ID" value="SBAD_0001272601"/>
</dbReference>
<keyword evidence="3" id="KW-1185">Reference proteome</keyword>
<feature type="region of interest" description="Disordered" evidence="1">
    <location>
        <begin position="1"/>
        <end position="25"/>
    </location>
</feature>
<feature type="compositionally biased region" description="Polar residues" evidence="1">
    <location>
        <begin position="8"/>
        <end position="25"/>
    </location>
</feature>
<feature type="compositionally biased region" description="Acidic residues" evidence="1">
    <location>
        <begin position="153"/>
        <end position="171"/>
    </location>
</feature>
<evidence type="ECO:0000313" key="3">
    <source>
        <dbReference type="Proteomes" id="UP000270296"/>
    </source>
</evidence>
<evidence type="ECO:0000313" key="2">
    <source>
        <dbReference type="EMBL" id="VDP47322.1"/>
    </source>
</evidence>
<reference evidence="2 3" key="2">
    <citation type="submission" date="2018-11" db="EMBL/GenBank/DDBJ databases">
        <authorList>
            <consortium name="Pathogen Informatics"/>
        </authorList>
    </citation>
    <scope>NUCLEOTIDE SEQUENCE [LARGE SCALE GENOMIC DNA]</scope>
</reference>
<accession>A0A183J8X2</accession>
<feature type="compositionally biased region" description="Low complexity" evidence="1">
    <location>
        <begin position="121"/>
        <end position="152"/>
    </location>
</feature>
<gene>
    <name evidence="2" type="ORF">SBAD_LOCUS12320</name>
</gene>
<reference evidence="4" key="1">
    <citation type="submission" date="2016-06" db="UniProtKB">
        <authorList>
            <consortium name="WormBaseParasite"/>
        </authorList>
    </citation>
    <scope>IDENTIFICATION</scope>
</reference>
<dbReference type="EMBL" id="UZAM01017464">
    <property type="protein sequence ID" value="VDP47322.1"/>
    <property type="molecule type" value="Genomic_DNA"/>
</dbReference>
<feature type="region of interest" description="Disordered" evidence="1">
    <location>
        <begin position="90"/>
        <end position="223"/>
    </location>
</feature>
<dbReference type="Proteomes" id="UP000270296">
    <property type="component" value="Unassembled WGS sequence"/>
</dbReference>
<proteinExistence type="predicted"/>
<organism evidence="4">
    <name type="scientific">Soboliphyme baturini</name>
    <dbReference type="NCBI Taxonomy" id="241478"/>
    <lineage>
        <taxon>Eukaryota</taxon>
        <taxon>Metazoa</taxon>
        <taxon>Ecdysozoa</taxon>
        <taxon>Nematoda</taxon>
        <taxon>Enoplea</taxon>
        <taxon>Dorylaimia</taxon>
        <taxon>Dioctophymatida</taxon>
        <taxon>Dioctophymatoidea</taxon>
        <taxon>Soboliphymatidae</taxon>
        <taxon>Soboliphyme</taxon>
    </lineage>
</organism>